<reference evidence="4" key="1">
    <citation type="submission" date="2019-03" db="EMBL/GenBank/DDBJ databases">
        <title>Snf2 controls pulcherriminic acid biosynthesis and connects pigmentation and antifungal activity of the yeast Metschnikowia pulcherrima.</title>
        <authorList>
            <person name="Gore-Lloyd D."/>
            <person name="Sumann I."/>
            <person name="Brachmann A.O."/>
            <person name="Schneeberger K."/>
            <person name="Ortiz-Merino R.A."/>
            <person name="Moreno-Beltran M."/>
            <person name="Schlaefli M."/>
            <person name="Kirner P."/>
            <person name="Santos Kron A."/>
            <person name="Wolfe K.H."/>
            <person name="Piel J."/>
            <person name="Ahrens C.H."/>
            <person name="Henk D."/>
            <person name="Freimoser F.M."/>
        </authorList>
    </citation>
    <scope>NUCLEOTIDE SEQUENCE [LARGE SCALE GENOMIC DNA]</scope>
    <source>
        <strain evidence="4">APC 1.2</strain>
    </source>
</reference>
<dbReference type="STRING" id="2163413.A0A4V1ADM3"/>
<evidence type="ECO:0000313" key="4">
    <source>
        <dbReference type="Proteomes" id="UP000292447"/>
    </source>
</evidence>
<dbReference type="PROSITE" id="PS51159">
    <property type="entry name" value="CBM21"/>
    <property type="match status" value="1"/>
</dbReference>
<feature type="compositionally biased region" description="Polar residues" evidence="1">
    <location>
        <begin position="537"/>
        <end position="554"/>
    </location>
</feature>
<feature type="domain" description="CBM21" evidence="2">
    <location>
        <begin position="297"/>
        <end position="404"/>
    </location>
</feature>
<dbReference type="AlphaFoldDB" id="A0A4V1ADM3"/>
<feature type="region of interest" description="Disordered" evidence="1">
    <location>
        <begin position="13"/>
        <end position="48"/>
    </location>
</feature>
<name>A0A4V1ADM3_9ASCO</name>
<dbReference type="Proteomes" id="UP000292447">
    <property type="component" value="Chromosome I"/>
</dbReference>
<gene>
    <name evidence="3" type="primary">MPUL0A08490</name>
    <name evidence="3" type="ORF">METSCH_A08490</name>
</gene>
<accession>A0A4V1ADM3</accession>
<dbReference type="GO" id="GO:0005979">
    <property type="term" value="P:regulation of glycogen biosynthetic process"/>
    <property type="evidence" value="ECO:0007669"/>
    <property type="project" value="TreeGrafter"/>
</dbReference>
<proteinExistence type="predicted"/>
<dbReference type="GO" id="GO:0008157">
    <property type="term" value="F:protein phosphatase 1 binding"/>
    <property type="evidence" value="ECO:0007669"/>
    <property type="project" value="TreeGrafter"/>
</dbReference>
<sequence>MSTLTMSIEGLFGPEQVSAHPKTAAAGPATKDHTVAANSQRLAPELRQKPPKFLLGGYLKSTPELGSHGLASTINKNANQKATRSHDDSESAVLWARAGSGAEIGATKGEKVDETEKKTNSLIDDRGENLPMDIPKVIEAVQKLSTSPVVVVESPKIGHLLPSDEQPSVSHQRSVSEEIDAPPLRKLKLSLKLPKLTRLHSMSQLSPKSVRFAPRLEKIKMFDGRASPSTVSLQCTPMGSPKYDFPNDDYFSIRHHGKVSDDDISSSSDSDTYTEFTKDKQYKIVLSNFSSPQNIYDKRSSPVYLQSVFLTADKTLLELLVMCQNLAFEKSLSVKLTFNDWHSLLIFNSAIYTKLFSSVNFDQFKFTIPLAHLPSLVNTQFCIKYSVSGTTYWDNNNSKNYTFSLGAYTKPTVSKDIFAYTPSVKNDTFTYRPPKFSPRGFSALESNFNSSSGASIPKSASPVPPYSELVSKLMSVRDSEQRPQLSRALTLSPRPRFSQSFISKKGTESDVISSPLGNTKPELLTKEIAPVKPRISFGSQTESSSPINQKSPDSPTRPALHHSYASAPVVISGKNMKSMSYSDLLENFCFNGADRSGPTAGSNAFGSFNSSCNSSSASLSSDYMTPVSTFQSVNDSFYV</sequence>
<dbReference type="Gene3D" id="2.60.40.2440">
    <property type="entry name" value="Carbohydrate binding type-21 domain"/>
    <property type="match status" value="1"/>
</dbReference>
<protein>
    <submittedName>
        <fullName evidence="3">Carbohydrate/starch-binding module family 21</fullName>
    </submittedName>
</protein>
<dbReference type="InterPro" id="IPR038175">
    <property type="entry name" value="CBM21_dom_sf"/>
</dbReference>
<organism evidence="3 4">
    <name type="scientific">Metschnikowia aff. pulcherrima</name>
    <dbReference type="NCBI Taxonomy" id="2163413"/>
    <lineage>
        <taxon>Eukaryota</taxon>
        <taxon>Fungi</taxon>
        <taxon>Dikarya</taxon>
        <taxon>Ascomycota</taxon>
        <taxon>Saccharomycotina</taxon>
        <taxon>Pichiomycetes</taxon>
        <taxon>Metschnikowiaceae</taxon>
        <taxon>Metschnikowia</taxon>
    </lineage>
</organism>
<dbReference type="InterPro" id="IPR005036">
    <property type="entry name" value="CBM21_dom"/>
</dbReference>
<evidence type="ECO:0000259" key="2">
    <source>
        <dbReference type="PROSITE" id="PS51159"/>
    </source>
</evidence>
<dbReference type="PANTHER" id="PTHR12307">
    <property type="entry name" value="PROTEIN PHOSPHATASE 1 REGULATORY SUBUNIT"/>
    <property type="match status" value="1"/>
</dbReference>
<evidence type="ECO:0000313" key="3">
    <source>
        <dbReference type="EMBL" id="QBM86213.1"/>
    </source>
</evidence>
<dbReference type="PANTHER" id="PTHR12307:SF36">
    <property type="entry name" value="GLYCOGEN-BINDING SUBUNIT 76A"/>
    <property type="match status" value="1"/>
</dbReference>
<evidence type="ECO:0000256" key="1">
    <source>
        <dbReference type="SAM" id="MobiDB-lite"/>
    </source>
</evidence>
<dbReference type="EMBL" id="CP034456">
    <property type="protein sequence ID" value="QBM86213.1"/>
    <property type="molecule type" value="Genomic_DNA"/>
</dbReference>
<dbReference type="GO" id="GO:2001069">
    <property type="term" value="F:glycogen binding"/>
    <property type="evidence" value="ECO:0007669"/>
    <property type="project" value="TreeGrafter"/>
</dbReference>
<feature type="region of interest" description="Disordered" evidence="1">
    <location>
        <begin position="529"/>
        <end position="560"/>
    </location>
</feature>
<dbReference type="GO" id="GO:0000164">
    <property type="term" value="C:protein phosphatase type 1 complex"/>
    <property type="evidence" value="ECO:0007669"/>
    <property type="project" value="TreeGrafter"/>
</dbReference>
<dbReference type="Pfam" id="PF03370">
    <property type="entry name" value="CBM_21"/>
    <property type="match status" value="1"/>
</dbReference>
<keyword evidence="4" id="KW-1185">Reference proteome</keyword>
<dbReference type="InterPro" id="IPR050782">
    <property type="entry name" value="PP1_regulatory_subunit_3"/>
</dbReference>